<dbReference type="EMBL" id="UINC01094501">
    <property type="protein sequence ID" value="SVC49791.1"/>
    <property type="molecule type" value="Genomic_DNA"/>
</dbReference>
<accession>A0A382MR11</accession>
<dbReference type="PANTHER" id="PTHR48051">
    <property type="match status" value="1"/>
</dbReference>
<dbReference type="Pfam" id="PF00560">
    <property type="entry name" value="LRR_1"/>
    <property type="match status" value="1"/>
</dbReference>
<dbReference type="SUPFAM" id="SSF52058">
    <property type="entry name" value="L domain-like"/>
    <property type="match status" value="2"/>
</dbReference>
<dbReference type="PANTHER" id="PTHR48051:SF54">
    <property type="entry name" value="LEUCINE-RICH REPEAT-CONTAINING PROTEIN"/>
    <property type="match status" value="1"/>
</dbReference>
<dbReference type="InterPro" id="IPR001611">
    <property type="entry name" value="Leu-rich_rpt"/>
</dbReference>
<sequence length="350" mass="39840">MRTNFTIIFIFLLFCFSCNKSTGVVEDDIEYIAEHKLFIENLLELNTELNSDTLDARITKISVIIDETEYYRISKVSFNNLGLSNLPESISYLDSLITLDISNNQLSDLPETICSLDVIDGANFLFDDNHLCDASALPPCILEIINFTEQKCDVAYEEDDFQFIQELIVANKIDTNDVNAVNAIYDNVHWTTTENKNEFGQFILRIEKIEWDEKNISTIPHTIGFLDSLNWLELENNIIDTIPGNISQLSKLEYFQVYSNGLKSLPEGLGQLVNLKQLLIQDNLLDTLSFDFSKLTSLNELWVEDNNLTSLPQSLCELITAESLPVAAFQYYGNKICRLEDACNLSVYAQ</sequence>
<gene>
    <name evidence="3" type="ORF">METZ01_LOCUS302645</name>
</gene>
<dbReference type="InterPro" id="IPR003591">
    <property type="entry name" value="Leu-rich_rpt_typical-subtyp"/>
</dbReference>
<keyword evidence="1" id="KW-0433">Leucine-rich repeat</keyword>
<dbReference type="AlphaFoldDB" id="A0A382MR11"/>
<proteinExistence type="predicted"/>
<dbReference type="GO" id="GO:0005737">
    <property type="term" value="C:cytoplasm"/>
    <property type="evidence" value="ECO:0007669"/>
    <property type="project" value="TreeGrafter"/>
</dbReference>
<name>A0A382MR11_9ZZZZ</name>
<protein>
    <recommendedName>
        <fullName evidence="4">Leucine-rich repeat domain-containing protein</fullName>
    </recommendedName>
</protein>
<evidence type="ECO:0000256" key="2">
    <source>
        <dbReference type="ARBA" id="ARBA00022737"/>
    </source>
</evidence>
<dbReference type="PROSITE" id="PS51450">
    <property type="entry name" value="LRR"/>
    <property type="match status" value="1"/>
</dbReference>
<dbReference type="Gene3D" id="3.80.10.10">
    <property type="entry name" value="Ribonuclease Inhibitor"/>
    <property type="match status" value="2"/>
</dbReference>
<reference evidence="3" key="1">
    <citation type="submission" date="2018-05" db="EMBL/GenBank/DDBJ databases">
        <authorList>
            <person name="Lanie J.A."/>
            <person name="Ng W.-L."/>
            <person name="Kazmierczak K.M."/>
            <person name="Andrzejewski T.M."/>
            <person name="Davidsen T.M."/>
            <person name="Wayne K.J."/>
            <person name="Tettelin H."/>
            <person name="Glass J.I."/>
            <person name="Rusch D."/>
            <person name="Podicherti R."/>
            <person name="Tsui H.-C.T."/>
            <person name="Winkler M.E."/>
        </authorList>
    </citation>
    <scope>NUCLEOTIDE SEQUENCE</scope>
</reference>
<evidence type="ECO:0000313" key="3">
    <source>
        <dbReference type="EMBL" id="SVC49791.1"/>
    </source>
</evidence>
<evidence type="ECO:0008006" key="4">
    <source>
        <dbReference type="Google" id="ProtNLM"/>
    </source>
</evidence>
<organism evidence="3">
    <name type="scientific">marine metagenome</name>
    <dbReference type="NCBI Taxonomy" id="408172"/>
    <lineage>
        <taxon>unclassified sequences</taxon>
        <taxon>metagenomes</taxon>
        <taxon>ecological metagenomes</taxon>
    </lineage>
</organism>
<dbReference type="InterPro" id="IPR032675">
    <property type="entry name" value="LRR_dom_sf"/>
</dbReference>
<dbReference type="SMART" id="SM00364">
    <property type="entry name" value="LRR_BAC"/>
    <property type="match status" value="4"/>
</dbReference>
<dbReference type="SMART" id="SM00369">
    <property type="entry name" value="LRR_TYP"/>
    <property type="match status" value="4"/>
</dbReference>
<evidence type="ECO:0000256" key="1">
    <source>
        <dbReference type="ARBA" id="ARBA00022614"/>
    </source>
</evidence>
<feature type="non-terminal residue" evidence="3">
    <location>
        <position position="350"/>
    </location>
</feature>
<keyword evidence="2" id="KW-0677">Repeat</keyword>
<dbReference type="InterPro" id="IPR050216">
    <property type="entry name" value="LRR_domain-containing"/>
</dbReference>